<feature type="transmembrane region" description="Helical" evidence="18">
    <location>
        <begin position="136"/>
        <end position="157"/>
    </location>
</feature>
<evidence type="ECO:0000256" key="10">
    <source>
        <dbReference type="ARBA" id="ARBA00022982"/>
    </source>
</evidence>
<feature type="transmembrane region" description="Helical" evidence="18">
    <location>
        <begin position="29"/>
        <end position="48"/>
    </location>
</feature>
<keyword evidence="15 18" id="KW-0472">Membrane</keyword>
<dbReference type="GO" id="GO:0005743">
    <property type="term" value="C:mitochondrial inner membrane"/>
    <property type="evidence" value="ECO:0007669"/>
    <property type="project" value="UniProtKB-SubCell"/>
</dbReference>
<comment type="similarity">
    <text evidence="2">Belongs to the complex I subunit 2 family.</text>
</comment>
<feature type="transmembrane region" description="Helical" evidence="18">
    <location>
        <begin position="177"/>
        <end position="204"/>
    </location>
</feature>
<name>K0JAI5_9BILA</name>
<keyword evidence="14 19" id="KW-0496">Mitochondrion</keyword>
<evidence type="ECO:0000256" key="5">
    <source>
        <dbReference type="ARBA" id="ARBA00022448"/>
    </source>
</evidence>
<keyword evidence="5" id="KW-0813">Transport</keyword>
<keyword evidence="8" id="KW-0999">Mitochondrion inner membrane</keyword>
<feature type="transmembrane region" description="Helical" evidence="18">
    <location>
        <begin position="95"/>
        <end position="116"/>
    </location>
</feature>
<feature type="transmembrane region" description="Helical" evidence="18">
    <location>
        <begin position="6"/>
        <end position="22"/>
    </location>
</feature>
<evidence type="ECO:0000256" key="6">
    <source>
        <dbReference type="ARBA" id="ARBA00022660"/>
    </source>
</evidence>
<dbReference type="GeneID" id="14216868"/>
<evidence type="ECO:0000256" key="13">
    <source>
        <dbReference type="ARBA" id="ARBA00023075"/>
    </source>
</evidence>
<keyword evidence="11 18" id="KW-1133">Transmembrane helix</keyword>
<organism evidence="19">
    <name type="scientific">Echinorhynchus truttae</name>
    <dbReference type="NCBI Taxonomy" id="185727"/>
    <lineage>
        <taxon>Eukaryota</taxon>
        <taxon>Metazoa</taxon>
        <taxon>Spiralia</taxon>
        <taxon>Lophotrochozoa</taxon>
        <taxon>Acanthocephala</taxon>
        <taxon>Palaeacanthocephala</taxon>
        <taxon>Echinorhynchida</taxon>
        <taxon>Echinorhynchidae</taxon>
        <taxon>Echinorhynchus</taxon>
    </lineage>
</organism>
<feature type="transmembrane region" description="Helical" evidence="18">
    <location>
        <begin position="210"/>
        <end position="232"/>
    </location>
</feature>
<accession>K0JAI5</accession>
<comment type="catalytic activity">
    <reaction evidence="17">
        <text>a ubiquinone + NADH + 5 H(+)(in) = a ubiquinol + NAD(+) + 4 H(+)(out)</text>
        <dbReference type="Rhea" id="RHEA:29091"/>
        <dbReference type="Rhea" id="RHEA-COMP:9565"/>
        <dbReference type="Rhea" id="RHEA-COMP:9566"/>
        <dbReference type="ChEBI" id="CHEBI:15378"/>
        <dbReference type="ChEBI" id="CHEBI:16389"/>
        <dbReference type="ChEBI" id="CHEBI:17976"/>
        <dbReference type="ChEBI" id="CHEBI:57540"/>
        <dbReference type="ChEBI" id="CHEBI:57945"/>
        <dbReference type="EC" id="7.1.1.2"/>
    </reaction>
</comment>
<comment type="subcellular location">
    <subcellularLocation>
        <location evidence="1">Mitochondrion inner membrane</location>
        <topology evidence="1">Multi-pass membrane protein</topology>
    </subcellularLocation>
</comment>
<feature type="transmembrane region" description="Helical" evidence="18">
    <location>
        <begin position="283"/>
        <end position="304"/>
    </location>
</feature>
<evidence type="ECO:0000256" key="2">
    <source>
        <dbReference type="ARBA" id="ARBA00007012"/>
    </source>
</evidence>
<gene>
    <name evidence="19" type="primary">ND2</name>
</gene>
<dbReference type="PANTHER" id="PTHR46552:SF1">
    <property type="entry name" value="NADH-UBIQUINONE OXIDOREDUCTASE CHAIN 2"/>
    <property type="match status" value="1"/>
</dbReference>
<evidence type="ECO:0000256" key="15">
    <source>
        <dbReference type="ARBA" id="ARBA00023136"/>
    </source>
</evidence>
<keyword evidence="13" id="KW-0830">Ubiquinone</keyword>
<keyword evidence="7 18" id="KW-0812">Transmembrane</keyword>
<dbReference type="AlphaFoldDB" id="K0JAI5"/>
<evidence type="ECO:0000256" key="14">
    <source>
        <dbReference type="ARBA" id="ARBA00023128"/>
    </source>
</evidence>
<evidence type="ECO:0000256" key="11">
    <source>
        <dbReference type="ARBA" id="ARBA00022989"/>
    </source>
</evidence>
<keyword evidence="12" id="KW-0520">NAD</keyword>
<evidence type="ECO:0000256" key="4">
    <source>
        <dbReference type="ARBA" id="ARBA00021008"/>
    </source>
</evidence>
<evidence type="ECO:0000256" key="12">
    <source>
        <dbReference type="ARBA" id="ARBA00023027"/>
    </source>
</evidence>
<dbReference type="EC" id="7.1.1.2" evidence="3"/>
<feature type="transmembrane region" description="Helical" evidence="18">
    <location>
        <begin position="60"/>
        <end position="88"/>
    </location>
</feature>
<geneLocation type="mitochondrion" evidence="19"/>
<evidence type="ECO:0000256" key="3">
    <source>
        <dbReference type="ARBA" id="ARBA00012944"/>
    </source>
</evidence>
<dbReference type="GO" id="GO:0008137">
    <property type="term" value="F:NADH dehydrogenase (ubiquinone) activity"/>
    <property type="evidence" value="ECO:0007669"/>
    <property type="project" value="UniProtKB-EC"/>
</dbReference>
<reference evidence="19" key="1">
    <citation type="journal article" date="2013" name="Mol. Phylogenet. Evol.">
        <title>Phylogenetic analyses of endoparasitic Acanthocephala based on mitochondrial genomes suggest secondary loss of sensory organs.</title>
        <authorList>
            <person name="Weber M."/>
            <person name="Wey-Fabrizius A.R."/>
            <person name="Podsiadlowski L."/>
            <person name="Witek A."/>
            <person name="Schill R.O."/>
            <person name="Sugar L."/>
            <person name="Herlyn H."/>
            <person name="Hankeln T."/>
        </authorList>
    </citation>
    <scope>NUCLEOTIDE SEQUENCE</scope>
</reference>
<dbReference type="GO" id="GO:0006120">
    <property type="term" value="P:mitochondrial electron transport, NADH to ubiquinone"/>
    <property type="evidence" value="ECO:0007669"/>
    <property type="project" value="TreeGrafter"/>
</dbReference>
<evidence type="ECO:0000256" key="16">
    <source>
        <dbReference type="ARBA" id="ARBA00031028"/>
    </source>
</evidence>
<keyword evidence="10" id="KW-0249">Electron transport</keyword>
<dbReference type="CTD" id="4536"/>
<evidence type="ECO:0000256" key="18">
    <source>
        <dbReference type="SAM" id="Phobius"/>
    </source>
</evidence>
<sequence length="305" mass="33355">MGLSVLLSSSVIFVYISLLFFGSFVTSLFYLWVVLELCLVITVCWMVWTGARVSCVFEYFIIQAFSSLLMVCGFFGGSGLVVLLSLFVKLGLFPVMSWVVDVVWGVNSALALFMVLGLQKLVPLVMVSRWVWFVDGYTSVLFLLVCLGIVFGALTMLSGMSWKWVLAMSSLMHTSWLVTLVLGSAFSLVSYFMWYLVLLGSLLISAYSGLSLALLVGLGSLSGLPPLLGFMLKVYSFSALGSMLYLIFGAVLMGGVWGVVGYFQGALNFLLASYSSGVVLQHYGFKAIASSFMVVIFSFSLVFLM</sequence>
<protein>
    <recommendedName>
        <fullName evidence="4">NADH-ubiquinone oxidoreductase chain 2</fullName>
        <ecNumber evidence="3">7.1.1.2</ecNumber>
    </recommendedName>
    <alternativeName>
        <fullName evidence="16">NADH dehydrogenase subunit 2</fullName>
    </alternativeName>
</protein>
<keyword evidence="6" id="KW-0679">Respiratory chain</keyword>
<proteinExistence type="inferred from homology"/>
<evidence type="ECO:0000256" key="8">
    <source>
        <dbReference type="ARBA" id="ARBA00022792"/>
    </source>
</evidence>
<dbReference type="PANTHER" id="PTHR46552">
    <property type="entry name" value="NADH-UBIQUINONE OXIDOREDUCTASE CHAIN 2"/>
    <property type="match status" value="1"/>
</dbReference>
<dbReference type="EMBL" id="FR856883">
    <property type="protein sequence ID" value="CCA94461.1"/>
    <property type="molecule type" value="Genomic_DNA"/>
</dbReference>
<feature type="transmembrane region" description="Helical" evidence="18">
    <location>
        <begin position="244"/>
        <end position="263"/>
    </location>
</feature>
<evidence type="ECO:0000256" key="1">
    <source>
        <dbReference type="ARBA" id="ARBA00004448"/>
    </source>
</evidence>
<dbReference type="InterPro" id="IPR050175">
    <property type="entry name" value="Complex_I_Subunit_2"/>
</dbReference>
<dbReference type="RefSeq" id="YP_007183130.1">
    <property type="nucleotide sequence ID" value="NC_019805.1"/>
</dbReference>
<evidence type="ECO:0000256" key="7">
    <source>
        <dbReference type="ARBA" id="ARBA00022692"/>
    </source>
</evidence>
<keyword evidence="9" id="KW-1278">Translocase</keyword>
<evidence type="ECO:0000256" key="9">
    <source>
        <dbReference type="ARBA" id="ARBA00022967"/>
    </source>
</evidence>
<evidence type="ECO:0000313" key="19">
    <source>
        <dbReference type="EMBL" id="CCA94461.1"/>
    </source>
</evidence>
<evidence type="ECO:0000256" key="17">
    <source>
        <dbReference type="ARBA" id="ARBA00049551"/>
    </source>
</evidence>